<comment type="caution">
    <text evidence="2">The sequence shown here is derived from an EMBL/GenBank/DDBJ whole genome shotgun (WGS) entry which is preliminary data.</text>
</comment>
<dbReference type="AlphaFoldDB" id="A0A8J2YDA6"/>
<dbReference type="EMBL" id="BMIR01000007">
    <property type="protein sequence ID" value="GGE39457.1"/>
    <property type="molecule type" value="Genomic_DNA"/>
</dbReference>
<reference evidence="2" key="2">
    <citation type="submission" date="2020-09" db="EMBL/GenBank/DDBJ databases">
        <authorList>
            <person name="Sun Q."/>
            <person name="Zhou Y."/>
        </authorList>
    </citation>
    <scope>NUCLEOTIDE SEQUENCE</scope>
    <source>
        <strain evidence="2">CGMCC 1.15371</strain>
    </source>
</reference>
<accession>A0A8J2YDA6</accession>
<sequence>MLSALLILTMYGLVGSIFSLLILGVRNEALVSDRQQWGWLFCTLLVLWLPLAILSLIIGPFVKSVSVDSHI</sequence>
<protein>
    <submittedName>
        <fullName evidence="2">Uncharacterized protein</fullName>
    </submittedName>
</protein>
<name>A0A8J2YDA6_9BACL</name>
<feature type="transmembrane region" description="Helical" evidence="1">
    <location>
        <begin position="37"/>
        <end position="62"/>
    </location>
</feature>
<dbReference type="Proteomes" id="UP000628775">
    <property type="component" value="Unassembled WGS sequence"/>
</dbReference>
<gene>
    <name evidence="2" type="ORF">GCM10011391_17820</name>
</gene>
<dbReference type="RefSeq" id="WP_188692431.1">
    <property type="nucleotide sequence ID" value="NZ_BMIR01000007.1"/>
</dbReference>
<evidence type="ECO:0000256" key="1">
    <source>
        <dbReference type="SAM" id="Phobius"/>
    </source>
</evidence>
<feature type="transmembrane region" description="Helical" evidence="1">
    <location>
        <begin position="6"/>
        <end position="25"/>
    </location>
</feature>
<reference evidence="2" key="1">
    <citation type="journal article" date="2014" name="Int. J. Syst. Evol. Microbiol.">
        <title>Complete genome sequence of Corynebacterium casei LMG S-19264T (=DSM 44701T), isolated from a smear-ripened cheese.</title>
        <authorList>
            <consortium name="US DOE Joint Genome Institute (JGI-PGF)"/>
            <person name="Walter F."/>
            <person name="Albersmeier A."/>
            <person name="Kalinowski J."/>
            <person name="Ruckert C."/>
        </authorList>
    </citation>
    <scope>NUCLEOTIDE SEQUENCE</scope>
    <source>
        <strain evidence="2">CGMCC 1.15371</strain>
    </source>
</reference>
<evidence type="ECO:0000313" key="3">
    <source>
        <dbReference type="Proteomes" id="UP000628775"/>
    </source>
</evidence>
<keyword evidence="1" id="KW-0812">Transmembrane</keyword>
<evidence type="ECO:0000313" key="2">
    <source>
        <dbReference type="EMBL" id="GGE39457.1"/>
    </source>
</evidence>
<keyword evidence="1" id="KW-1133">Transmembrane helix</keyword>
<keyword evidence="3" id="KW-1185">Reference proteome</keyword>
<keyword evidence="1" id="KW-0472">Membrane</keyword>
<proteinExistence type="predicted"/>
<organism evidence="2 3">
    <name type="scientific">Pullulanibacillus camelliae</name>
    <dbReference type="NCBI Taxonomy" id="1707096"/>
    <lineage>
        <taxon>Bacteria</taxon>
        <taxon>Bacillati</taxon>
        <taxon>Bacillota</taxon>
        <taxon>Bacilli</taxon>
        <taxon>Bacillales</taxon>
        <taxon>Sporolactobacillaceae</taxon>
        <taxon>Pullulanibacillus</taxon>
    </lineage>
</organism>